<reference evidence="1" key="1">
    <citation type="journal article" date="2020" name="Nature">
        <title>Giant virus diversity and host interactions through global metagenomics.</title>
        <authorList>
            <person name="Schulz F."/>
            <person name="Roux S."/>
            <person name="Paez-Espino D."/>
            <person name="Jungbluth S."/>
            <person name="Walsh D.A."/>
            <person name="Denef V.J."/>
            <person name="McMahon K.D."/>
            <person name="Konstantinidis K.T."/>
            <person name="Eloe-Fadrosh E.A."/>
            <person name="Kyrpides N.C."/>
            <person name="Woyke T."/>
        </authorList>
    </citation>
    <scope>NUCLEOTIDE SEQUENCE</scope>
    <source>
        <strain evidence="1">GVMAG-M-3300023174-182</strain>
    </source>
</reference>
<organism evidence="1">
    <name type="scientific">viral metagenome</name>
    <dbReference type="NCBI Taxonomy" id="1070528"/>
    <lineage>
        <taxon>unclassified sequences</taxon>
        <taxon>metagenomes</taxon>
        <taxon>organismal metagenomes</taxon>
    </lineage>
</organism>
<protein>
    <submittedName>
        <fullName evidence="1">Uncharacterized protein</fullName>
    </submittedName>
</protein>
<proteinExistence type="predicted"/>
<accession>A0A6C0DJ70</accession>
<sequence length="191" mass="20553">MAPCDGKVQKHEKFHESTLFSLIIGHNKLVSPKIKFMISDKGHTLTMSNIEESKMGKLQFPVNNDSNNNKLTLVNVSVCEKTNPSNVFFVPGLDDILAQVFNSSNSQNFGDGKITHVPFDKVLHGSGIKEDLSVPQLADILTGLTIFTQPSSNVEKLFTITLSNACIAGCSAPDCNCDGAECAAPYSGSCT</sequence>
<dbReference type="AlphaFoldDB" id="A0A6C0DJ70"/>
<dbReference type="EMBL" id="MN739623">
    <property type="protein sequence ID" value="QHT16402.1"/>
    <property type="molecule type" value="Genomic_DNA"/>
</dbReference>
<name>A0A6C0DJ70_9ZZZZ</name>
<evidence type="ECO:0000313" key="1">
    <source>
        <dbReference type="EMBL" id="QHT16402.1"/>
    </source>
</evidence>